<evidence type="ECO:0000256" key="2">
    <source>
        <dbReference type="SAM" id="Phobius"/>
    </source>
</evidence>
<feature type="compositionally biased region" description="Polar residues" evidence="1">
    <location>
        <begin position="351"/>
        <end position="361"/>
    </location>
</feature>
<reference evidence="4" key="1">
    <citation type="submission" date="2016-10" db="EMBL/GenBank/DDBJ databases">
        <authorList>
            <person name="Varghese N."/>
            <person name="Submissions S."/>
        </authorList>
    </citation>
    <scope>NUCLEOTIDE SEQUENCE [LARGE SCALE GENOMIC DNA]</scope>
    <source>
        <strain evidence="4">IBRC-M 10655</strain>
    </source>
</reference>
<feature type="region of interest" description="Disordered" evidence="1">
    <location>
        <begin position="241"/>
        <end position="361"/>
    </location>
</feature>
<dbReference type="STRING" id="504798.SAMN05421871_106350"/>
<dbReference type="AlphaFoldDB" id="A0A1H0PFY8"/>
<keyword evidence="2" id="KW-1133">Transmembrane helix</keyword>
<feature type="transmembrane region" description="Helical" evidence="2">
    <location>
        <begin position="37"/>
        <end position="58"/>
    </location>
</feature>
<dbReference type="Proteomes" id="UP000199651">
    <property type="component" value="Unassembled WGS sequence"/>
</dbReference>
<accession>A0A1H0PFY8</accession>
<feature type="transmembrane region" description="Helical" evidence="2">
    <location>
        <begin position="198"/>
        <end position="217"/>
    </location>
</feature>
<sequence length="361" mass="38519">MSETSKNKRRLVIARARERAGQELDFVSALKVLGRHWVVVGTGLGLMLVAAVGIFVAIPPTYEAKASDVLLVPAQVGSTQAGQANPYLGFGGALGIVAEITARRMNDPVSVEDMKSKGATAEYLVDIVPGEAPVLQVTAKSKDEQEALNTARIVEKAMGELLQRNQLELKAPQNLLIVLSPVTTATQAEASRGSQMRALAGMLAVGLALTVLAAFMAESVQARKLQEEAAKAMEESGVDEILPVEIPPVDLAPGNRRPPVPPQDHRRPPPGFIDPAAHGRQPRQAPPGSAEKTQRVQPVTPPKPDPDWPRVDETKRVKPVTPLQTEQRPTETPAPKRVDSTPAGARPLRMSPTNGSTPGTK</sequence>
<dbReference type="EMBL" id="FNJB01000006">
    <property type="protein sequence ID" value="SDP03933.1"/>
    <property type="molecule type" value="Genomic_DNA"/>
</dbReference>
<protein>
    <submittedName>
        <fullName evidence="3">Capsular polysaccharide biosynthesis protein</fullName>
    </submittedName>
</protein>
<proteinExistence type="predicted"/>
<evidence type="ECO:0000313" key="3">
    <source>
        <dbReference type="EMBL" id="SDP03933.1"/>
    </source>
</evidence>
<dbReference type="OrthoDB" id="3522370at2"/>
<evidence type="ECO:0000256" key="1">
    <source>
        <dbReference type="SAM" id="MobiDB-lite"/>
    </source>
</evidence>
<keyword evidence="4" id="KW-1185">Reference proteome</keyword>
<gene>
    <name evidence="3" type="ORF">SAMN05192558_106102</name>
</gene>
<dbReference type="RefSeq" id="WP_091375984.1">
    <property type="nucleotide sequence ID" value="NZ_FNDV01000006.1"/>
</dbReference>
<feature type="compositionally biased region" description="Basic and acidic residues" evidence="1">
    <location>
        <begin position="304"/>
        <end position="316"/>
    </location>
</feature>
<keyword evidence="2" id="KW-0812">Transmembrane</keyword>
<evidence type="ECO:0000313" key="4">
    <source>
        <dbReference type="Proteomes" id="UP000199651"/>
    </source>
</evidence>
<organism evidence="3 4">
    <name type="scientific">Actinokineospora alba</name>
    <dbReference type="NCBI Taxonomy" id="504798"/>
    <lineage>
        <taxon>Bacteria</taxon>
        <taxon>Bacillati</taxon>
        <taxon>Actinomycetota</taxon>
        <taxon>Actinomycetes</taxon>
        <taxon>Pseudonocardiales</taxon>
        <taxon>Pseudonocardiaceae</taxon>
        <taxon>Actinokineospora</taxon>
    </lineage>
</organism>
<name>A0A1H0PFY8_9PSEU</name>
<keyword evidence="2" id="KW-0472">Membrane</keyword>